<dbReference type="EMBL" id="JARKIK010000009">
    <property type="protein sequence ID" value="KAK8749549.1"/>
    <property type="molecule type" value="Genomic_DNA"/>
</dbReference>
<sequence length="103" mass="11282">WRLKLAAPVVGGNRERKLWLQLTAAIRVGGVVMSFTATLTWSHDYTTTSGVTTQDGRHSQIRRTPPSLPHTASSSHVIFGNYATGVLLVLTLFFSVRSPSSEE</sequence>
<organism evidence="2 3">
    <name type="scientific">Cherax quadricarinatus</name>
    <name type="common">Australian red claw crayfish</name>
    <dbReference type="NCBI Taxonomy" id="27406"/>
    <lineage>
        <taxon>Eukaryota</taxon>
        <taxon>Metazoa</taxon>
        <taxon>Ecdysozoa</taxon>
        <taxon>Arthropoda</taxon>
        <taxon>Crustacea</taxon>
        <taxon>Multicrustacea</taxon>
        <taxon>Malacostraca</taxon>
        <taxon>Eumalacostraca</taxon>
        <taxon>Eucarida</taxon>
        <taxon>Decapoda</taxon>
        <taxon>Pleocyemata</taxon>
        <taxon>Astacidea</taxon>
        <taxon>Parastacoidea</taxon>
        <taxon>Parastacidae</taxon>
        <taxon>Cherax</taxon>
    </lineage>
</organism>
<proteinExistence type="predicted"/>
<feature type="non-terminal residue" evidence="2">
    <location>
        <position position="1"/>
    </location>
</feature>
<evidence type="ECO:0000313" key="2">
    <source>
        <dbReference type="EMBL" id="KAK8749549.1"/>
    </source>
</evidence>
<protein>
    <submittedName>
        <fullName evidence="2">Uncharacterized protein</fullName>
    </submittedName>
</protein>
<keyword evidence="1" id="KW-0472">Membrane</keyword>
<evidence type="ECO:0000313" key="3">
    <source>
        <dbReference type="Proteomes" id="UP001445076"/>
    </source>
</evidence>
<comment type="caution">
    <text evidence="2">The sequence shown here is derived from an EMBL/GenBank/DDBJ whole genome shotgun (WGS) entry which is preliminary data.</text>
</comment>
<reference evidence="2 3" key="1">
    <citation type="journal article" date="2024" name="BMC Genomics">
        <title>Genome assembly of redclaw crayfish (Cherax quadricarinatus) provides insights into its immune adaptation and hypoxia tolerance.</title>
        <authorList>
            <person name="Liu Z."/>
            <person name="Zheng J."/>
            <person name="Li H."/>
            <person name="Fang K."/>
            <person name="Wang S."/>
            <person name="He J."/>
            <person name="Zhou D."/>
            <person name="Weng S."/>
            <person name="Chi M."/>
            <person name="Gu Z."/>
            <person name="He J."/>
            <person name="Li F."/>
            <person name="Wang M."/>
        </authorList>
    </citation>
    <scope>NUCLEOTIDE SEQUENCE [LARGE SCALE GENOMIC DNA]</scope>
    <source>
        <strain evidence="2">ZL_2023a</strain>
    </source>
</reference>
<evidence type="ECO:0000256" key="1">
    <source>
        <dbReference type="SAM" id="Phobius"/>
    </source>
</evidence>
<dbReference type="Proteomes" id="UP001445076">
    <property type="component" value="Unassembled WGS sequence"/>
</dbReference>
<keyword evidence="1" id="KW-1133">Transmembrane helix</keyword>
<gene>
    <name evidence="2" type="ORF">OTU49_015425</name>
</gene>
<feature type="transmembrane region" description="Helical" evidence="1">
    <location>
        <begin position="77"/>
        <end position="96"/>
    </location>
</feature>
<name>A0AAW0YH17_CHEQU</name>
<feature type="transmembrane region" description="Helical" evidence="1">
    <location>
        <begin position="20"/>
        <end position="41"/>
    </location>
</feature>
<keyword evidence="3" id="KW-1185">Reference proteome</keyword>
<keyword evidence="1" id="KW-0812">Transmembrane</keyword>
<accession>A0AAW0YH17</accession>
<dbReference type="AlphaFoldDB" id="A0AAW0YH17"/>